<comment type="caution">
    <text evidence="3">The sequence shown here is derived from an EMBL/GenBank/DDBJ whole genome shotgun (WGS) entry which is preliminary data.</text>
</comment>
<gene>
    <name evidence="3" type="ORF">CTEN210_11927</name>
</gene>
<feature type="compositionally biased region" description="Low complexity" evidence="1">
    <location>
        <begin position="1278"/>
        <end position="1290"/>
    </location>
</feature>
<evidence type="ECO:0000313" key="4">
    <source>
        <dbReference type="Proteomes" id="UP001054902"/>
    </source>
</evidence>
<dbReference type="InterPro" id="IPR013103">
    <property type="entry name" value="RVT_2"/>
</dbReference>
<evidence type="ECO:0000256" key="1">
    <source>
        <dbReference type="SAM" id="MobiDB-lite"/>
    </source>
</evidence>
<protein>
    <recommendedName>
        <fullName evidence="2">Reverse transcriptase Ty1/copia-type domain-containing protein</fullName>
    </recommendedName>
</protein>
<feature type="domain" description="Reverse transcriptase Ty1/copia-type" evidence="2">
    <location>
        <begin position="1941"/>
        <end position="2160"/>
    </location>
</feature>
<evidence type="ECO:0000313" key="3">
    <source>
        <dbReference type="EMBL" id="GFH55451.1"/>
    </source>
</evidence>
<feature type="compositionally biased region" description="Polar residues" evidence="1">
    <location>
        <begin position="1291"/>
        <end position="1301"/>
    </location>
</feature>
<accession>A0AAD3D091</accession>
<organism evidence="3 4">
    <name type="scientific">Chaetoceros tenuissimus</name>
    <dbReference type="NCBI Taxonomy" id="426638"/>
    <lineage>
        <taxon>Eukaryota</taxon>
        <taxon>Sar</taxon>
        <taxon>Stramenopiles</taxon>
        <taxon>Ochrophyta</taxon>
        <taxon>Bacillariophyta</taxon>
        <taxon>Coscinodiscophyceae</taxon>
        <taxon>Chaetocerotophycidae</taxon>
        <taxon>Chaetocerotales</taxon>
        <taxon>Chaetocerotaceae</taxon>
        <taxon>Chaetoceros</taxon>
    </lineage>
</organism>
<dbReference type="PANTHER" id="PTHR11439:SF483">
    <property type="entry name" value="PEPTIDE SYNTHASE GLIP-LIKE, PUTATIVE (AFU_ORTHOLOGUE AFUA_3G12920)-RELATED"/>
    <property type="match status" value="1"/>
</dbReference>
<proteinExistence type="predicted"/>
<keyword evidence="4" id="KW-1185">Reference proteome</keyword>
<evidence type="ECO:0000259" key="2">
    <source>
        <dbReference type="Pfam" id="PF07727"/>
    </source>
</evidence>
<reference evidence="3 4" key="1">
    <citation type="journal article" date="2021" name="Sci. Rep.">
        <title>The genome of the diatom Chaetoceros tenuissimus carries an ancient integrated fragment of an extant virus.</title>
        <authorList>
            <person name="Hongo Y."/>
            <person name="Kimura K."/>
            <person name="Takaki Y."/>
            <person name="Yoshida Y."/>
            <person name="Baba S."/>
            <person name="Kobayashi G."/>
            <person name="Nagasaki K."/>
            <person name="Hano T."/>
            <person name="Tomaru Y."/>
        </authorList>
    </citation>
    <scope>NUCLEOTIDE SEQUENCE [LARGE SCALE GENOMIC DNA]</scope>
    <source>
        <strain evidence="3 4">NIES-3715</strain>
    </source>
</reference>
<dbReference type="Pfam" id="PF07727">
    <property type="entry name" value="RVT_2"/>
    <property type="match status" value="1"/>
</dbReference>
<dbReference type="Proteomes" id="UP001054902">
    <property type="component" value="Unassembled WGS sequence"/>
</dbReference>
<dbReference type="PANTHER" id="PTHR11439">
    <property type="entry name" value="GAG-POL-RELATED RETROTRANSPOSON"/>
    <property type="match status" value="1"/>
</dbReference>
<dbReference type="SUPFAM" id="SSF53098">
    <property type="entry name" value="Ribonuclease H-like"/>
    <property type="match status" value="1"/>
</dbReference>
<sequence length="2478" mass="277430">MAPFQPSPHIKQCLDMQHKVVLAVSLKLPTETKSRVMHLVLPFSSLMRGHTVATSDNADALFAYNIWKEVEANISVDSAFNELLSIGLLEAYVGTMVSAHDTAVISGDACVYKFSELRYSITTAISGTKFKAIGRNLYNSVASVVSAEYKDRGTRCNRILINDESMPVFQFALNANLEGTAHGEHILSNRSSSAAEIEKFVANMKHARPTFDHGKIKDAPTGGVTIVEREDLTQVEKISFIRSAAGADGDDDSAISSVSLGLSVQDTKNNLRMTDVLGPYMARSVGFAARRSSNKRASSKLPPFSGGNVQNSTPAVLDVPPGHPKKHYTLLRRNIPNVDSVLTNDFINSGQQVQGLEYLYTQKDVTPADRWTELLSIPRRKIEASHKRNTVKVEHPIPKEGFLEWCAQFAKREAEKGIYVPPFPVLSMHNVMGVEWLTGSVPDSLYERFSEMKTALQVDLEFHLSKNPMQQQLVRKQQCGYRAFHTLVLSLYTGLYLHKTPDYKLLHCDLRSTSLAIFIDRMIEFFHQQSVCGVDMDHYREFCLFIGQLPAKYQYHLNEAMRTLMNSIFTSVGIRFDSAAASSGVPSIRSVSTELSASTSTPQLHINPIQRKQFPCFLCQESHKFLRCPHIEVKLRNEKYRSQFDKVYPPSSPQVAAITTGDEVLPSPSIEDDTQQESHTAVASGFDDDVIDNSRSLFAISSELYNDDTSCYSDDGEVLLQLYPVQRYPVCTHCRSFEHPTHLCPVVSVDVADVTDGYEHVSFTGDDICINAVDQLSSGEDGISLRDNALSDNSDVPSNTVVSIGNVVSSLHDVTLAGEDTADTDDVSDGIALAGEDTATTSNVSLSTDNVPAVPQNQDEFHSSGFPVLDLIHDLERDHGFQLNSFSTPMDPTYSSGSDSTCFCNDYEASLFCQILRVLQTVADGGRFDIQAAVSDLSHYMRHPQRGHFQALQRVLGYLKSNTFGCNWSNRSFHTNVCSAVAEAQRNEVRQLDTMAVFMDSSLQGIIPDADDAGFIYNALDEDEDEIRAATPIGDPPYRELSQINAVSVSVTVPSSGSLVFPKFTPELRELLQVLASHGLDDTGADDNTTHDQSIIHDLRLLPEDQWTKFKDAGKHPHVSKYGGYSLVQLDHPPGSFKRIPMRYTPSLPITVVNFTKFRDPLKRIESEFTSYFHSLRQFIRVWKYTDGSFEICSLFKLQILNPSIERYYTPEFVRVSSETLQRYKRGEYATDSDFKHVFSVDSILGYTNDSSTQLLQDPSAIHNIARNTSTSPSAVPTSDTDSATVSTTTGNSSTARSRSVTFAPGTKSPVASPSDSLTALGLPYASRPAKDVIEVLRTSGGFSKDLDAIVPSAPPVLKPPASRYNNEVTTQLWHHRLCHMGNAQLSNLWKYVDGVPRIPRPHPLMSCSSCMGAKIRKNGKPVSQFHLIEAICNDPNGHFFQHVFADRGFIVQKSKNLERYKRLCAYNGDNNYLCIECVWSTYVFLYTSDNKEMPLLWLEWLLSKYAPRDIKEKTFRMDGEGDNDALCKLFQSRGYHLESTGGNNSAANPLPERFNDTLKTNIVATIKGVEWSMKVWNDAAYHLARIYNILPNASGIVAFTRATGRRPDICNLRLFGCPMEALKPGKHDLDDKGRFEAFHSAKFDELFNSVQFCPPVARDLRRALNMEVPTLVDDRRRLSCDIDIDIVTSDKFARVFTITFIPQRVLPHGFSFDIDASNMDRPYVSAVAPKSLGRTHRSWRKDFIGAYVTRVDDKLLYTVADITCAIENAIASESAFSMTFSQDIHDPLPKADLSKALTCIDLDQTRYIRSIIRDIEAGEDAVSVQVAQMSIMTDPSGLATFDDLDDTSAISDFSIPVELYEYNAGELDTSPIDSNGDFLDVNNISKGSDFTRKQLKDRDDFEEWKAAEFEQLDNMQECDMFGNIVTRTSLKEQIKSKSVDVIRPVWAYRIKLHTSKKKARFCGGGQHIKPKSKQEYKTYTACASASGVRLVTAIAALENRLLFTTDAKNAYAQSGPLSKACFLVVDEVFRDWYLDRFKIELAIGMLIEVKSSIQGHYEAGPNWQRKADTAMASIQFHPCPHDPSIYSHQNKDIVVRQIDDFYAAMKTEEEFVSFLNKLKQNMNIDREGDLATDYNGFEVHQFREYIALGVGKYISKLCATLGWEERPRPKNLSTAPLTGDLLKEIDSAAKGPVGSSPEGLALRKEFGFNYRFLLGALVYCGVIVRVDIAYSLGLLSRFAEYPAPVHYKGLKSVLRYLRDTKDWMLIYWRIEPLESLPSGPFQPIDEPDDCDYQYPSDPFLVSADVDSSHANCKLTRRSTGGHNIMLGATVVLWSSKLQQLVALSSTEAEFYQAVTCCKAIIWLRHIMNEIGRPQLAPSPVNEDNIAAIMMINQKRPTSRTRHMEYQWYAIQEWKEQGLVKCHYIPTADNSSDNLTKGLARILHHRHARRAMGHFGSPYSKMFPHLKIRSEDKQKNDE</sequence>
<dbReference type="EMBL" id="BLLK01000049">
    <property type="protein sequence ID" value="GFH55451.1"/>
    <property type="molecule type" value="Genomic_DNA"/>
</dbReference>
<dbReference type="InterPro" id="IPR012337">
    <property type="entry name" value="RNaseH-like_sf"/>
</dbReference>
<feature type="region of interest" description="Disordered" evidence="1">
    <location>
        <begin position="1267"/>
        <end position="1316"/>
    </location>
</feature>
<dbReference type="CDD" id="cd09272">
    <property type="entry name" value="RNase_HI_RT_Ty1"/>
    <property type="match status" value="1"/>
</dbReference>
<feature type="compositionally biased region" description="Polar residues" evidence="1">
    <location>
        <begin position="1267"/>
        <end position="1277"/>
    </location>
</feature>
<name>A0AAD3D091_9STRA</name>
<feature type="region of interest" description="Disordered" evidence="1">
    <location>
        <begin position="291"/>
        <end position="321"/>
    </location>
</feature>